<accession>A0A811U4D2</accession>
<sequence>MKCYKDAFKTLGEIWREKRMRSENKLSKLFQKTTDENIIYLFFTIVKVLVNPKFCSSGVESSPAHDLAYIDELS</sequence>
<name>A0A811U4D2_CERCA</name>
<protein>
    <submittedName>
        <fullName evidence="1">(Mediterranean fruit fly) hypothetical protein</fullName>
    </submittedName>
</protein>
<dbReference type="EMBL" id="CAJHJT010000001">
    <property type="protein sequence ID" value="CAD6992293.1"/>
    <property type="molecule type" value="Genomic_DNA"/>
</dbReference>
<gene>
    <name evidence="1" type="ORF">CCAP1982_LOCUS1161</name>
</gene>
<evidence type="ECO:0000313" key="1">
    <source>
        <dbReference type="EMBL" id="CAD6992293.1"/>
    </source>
</evidence>
<keyword evidence="2" id="KW-1185">Reference proteome</keyword>
<dbReference type="Proteomes" id="UP000606786">
    <property type="component" value="Unassembled WGS sequence"/>
</dbReference>
<dbReference type="AlphaFoldDB" id="A0A811U4D2"/>
<comment type="caution">
    <text evidence="1">The sequence shown here is derived from an EMBL/GenBank/DDBJ whole genome shotgun (WGS) entry which is preliminary data.</text>
</comment>
<organism evidence="1 2">
    <name type="scientific">Ceratitis capitata</name>
    <name type="common">Mediterranean fruit fly</name>
    <name type="synonym">Tephritis capitata</name>
    <dbReference type="NCBI Taxonomy" id="7213"/>
    <lineage>
        <taxon>Eukaryota</taxon>
        <taxon>Metazoa</taxon>
        <taxon>Ecdysozoa</taxon>
        <taxon>Arthropoda</taxon>
        <taxon>Hexapoda</taxon>
        <taxon>Insecta</taxon>
        <taxon>Pterygota</taxon>
        <taxon>Neoptera</taxon>
        <taxon>Endopterygota</taxon>
        <taxon>Diptera</taxon>
        <taxon>Brachycera</taxon>
        <taxon>Muscomorpha</taxon>
        <taxon>Tephritoidea</taxon>
        <taxon>Tephritidae</taxon>
        <taxon>Ceratitis</taxon>
        <taxon>Ceratitis</taxon>
    </lineage>
</organism>
<evidence type="ECO:0000313" key="2">
    <source>
        <dbReference type="Proteomes" id="UP000606786"/>
    </source>
</evidence>
<proteinExistence type="predicted"/>
<reference evidence="1" key="1">
    <citation type="submission" date="2020-11" db="EMBL/GenBank/DDBJ databases">
        <authorList>
            <person name="Whitehead M."/>
        </authorList>
    </citation>
    <scope>NUCLEOTIDE SEQUENCE</scope>
    <source>
        <strain evidence="1">EGII</strain>
    </source>
</reference>